<dbReference type="Proteomes" id="UP000432727">
    <property type="component" value="Unassembled WGS sequence"/>
</dbReference>
<dbReference type="AlphaFoldDB" id="A0A6I4TR06"/>
<reference evidence="2 3" key="1">
    <citation type="submission" date="2019-12" db="EMBL/GenBank/DDBJ databases">
        <title>Genomic-based taxomic classification of the family Erythrobacteraceae.</title>
        <authorList>
            <person name="Xu L."/>
        </authorList>
    </citation>
    <scope>NUCLEOTIDE SEQUENCE [LARGE SCALE GENOMIC DNA]</scope>
    <source>
        <strain evidence="2 3">JCM 12189</strain>
    </source>
</reference>
<dbReference type="SUPFAM" id="SSF53474">
    <property type="entry name" value="alpha/beta-Hydrolases"/>
    <property type="match status" value="1"/>
</dbReference>
<dbReference type="Gene3D" id="2.80.10.50">
    <property type="match status" value="1"/>
</dbReference>
<evidence type="ECO:0000313" key="3">
    <source>
        <dbReference type="Proteomes" id="UP000432727"/>
    </source>
</evidence>
<dbReference type="Pfam" id="PF26363">
    <property type="entry name" value="Phospholipase-like"/>
    <property type="match status" value="1"/>
</dbReference>
<proteinExistence type="predicted"/>
<dbReference type="Gene3D" id="3.40.50.1820">
    <property type="entry name" value="alpha/beta hydrolase"/>
    <property type="match status" value="1"/>
</dbReference>
<feature type="domain" description="Ricin B lectin" evidence="1">
    <location>
        <begin position="432"/>
        <end position="550"/>
    </location>
</feature>
<protein>
    <recommendedName>
        <fullName evidence="1">Ricin B lectin domain-containing protein</fullName>
    </recommendedName>
</protein>
<sequence>MAPPGMKPARSAMNGSATASITSSKITIDAARSAPCGRGKAVSFGDRAIRKPANMFRKSRGKFMLNAKKSANVIFGISSGLSAAALMGSVPAVAAPNGSSQLKDTITETLGACGAEGQRACTIVERSDPCDAGLKMTRLIFGKCVSDEEEIEPEAERQFRPVRADSISDVDVLRFARAAYHLPHHDQRDFGGAAAPVMIGCNRGDRLEACASQGVWTDDKLDDEYGQLEYFFTAKNGMQVGLYHYKETDQFILAFAGTNTRKSEDLIEDVKIAISAPVDRAFYTTLAQQVAARMNALNPGATPDKHLTVTGHSLGGFQAQIFAALSKVALYTTFSSPSATRSILTSRITRATSTSRGKDLRREGDSVAELVPETNGARITYTATPYTAGSPGNRWAWFKAQHDHGGFLSHLEAGGRPYGRVNFKGQKLRSKKKGFLTGARYCVTGNINPFNGWFNVGLCTSGVTFNFDRNGMFRNRRVNDAYQTCLQAGGKGARVFMTQCDGGSDQIWQHRGTQFRNAKTGKCLDWSQNNTTHLITWDCNGAVNQQWEFYKPTVRRP</sequence>
<gene>
    <name evidence="2" type="ORF">GRI34_12965</name>
</gene>
<dbReference type="SUPFAM" id="SSF50370">
    <property type="entry name" value="Ricin B-like lectins"/>
    <property type="match status" value="1"/>
</dbReference>
<keyword evidence="3" id="KW-1185">Reference proteome</keyword>
<dbReference type="InterPro" id="IPR029058">
    <property type="entry name" value="AB_hydrolase_fold"/>
</dbReference>
<dbReference type="InterPro" id="IPR035992">
    <property type="entry name" value="Ricin_B-like_lectins"/>
</dbReference>
<evidence type="ECO:0000313" key="2">
    <source>
        <dbReference type="EMBL" id="MXO97327.1"/>
    </source>
</evidence>
<dbReference type="SMART" id="SM00458">
    <property type="entry name" value="RICIN"/>
    <property type="match status" value="1"/>
</dbReference>
<evidence type="ECO:0000259" key="1">
    <source>
        <dbReference type="SMART" id="SM00458"/>
    </source>
</evidence>
<dbReference type="EMBL" id="WTYI01000001">
    <property type="protein sequence ID" value="MXO97327.1"/>
    <property type="molecule type" value="Genomic_DNA"/>
</dbReference>
<dbReference type="Pfam" id="PF00652">
    <property type="entry name" value="Ricin_B_lectin"/>
    <property type="match status" value="1"/>
</dbReference>
<name>A0A6I4TR06_9SPHN</name>
<organism evidence="2 3">
    <name type="scientific">Qipengyuania aquimaris</name>
    <dbReference type="NCBI Taxonomy" id="255984"/>
    <lineage>
        <taxon>Bacteria</taxon>
        <taxon>Pseudomonadati</taxon>
        <taxon>Pseudomonadota</taxon>
        <taxon>Alphaproteobacteria</taxon>
        <taxon>Sphingomonadales</taxon>
        <taxon>Erythrobacteraceae</taxon>
        <taxon>Qipengyuania</taxon>
    </lineage>
</organism>
<dbReference type="InterPro" id="IPR000772">
    <property type="entry name" value="Ricin_B_lectin"/>
</dbReference>
<dbReference type="CDD" id="cd00161">
    <property type="entry name" value="beta-trefoil_Ricin-like"/>
    <property type="match status" value="1"/>
</dbReference>
<comment type="caution">
    <text evidence="2">The sequence shown here is derived from an EMBL/GenBank/DDBJ whole genome shotgun (WGS) entry which is preliminary data.</text>
</comment>
<dbReference type="PROSITE" id="PS50231">
    <property type="entry name" value="RICIN_B_LECTIN"/>
    <property type="match status" value="1"/>
</dbReference>
<accession>A0A6I4TR06</accession>